<dbReference type="Proteomes" id="UP000219331">
    <property type="component" value="Unassembled WGS sequence"/>
</dbReference>
<dbReference type="Pfam" id="PF02913">
    <property type="entry name" value="FAD-oxidase_C"/>
    <property type="match status" value="1"/>
</dbReference>
<evidence type="ECO:0000313" key="7">
    <source>
        <dbReference type="Proteomes" id="UP000219331"/>
    </source>
</evidence>
<dbReference type="Gene3D" id="3.30.70.2190">
    <property type="match status" value="1"/>
</dbReference>
<dbReference type="SUPFAM" id="SSF55103">
    <property type="entry name" value="FAD-linked oxidases, C-terminal domain"/>
    <property type="match status" value="1"/>
</dbReference>
<dbReference type="InterPro" id="IPR016164">
    <property type="entry name" value="FAD-linked_Oxase-like_C"/>
</dbReference>
<dbReference type="STRING" id="538381.GCA_001696535_02675"/>
<protein>
    <submittedName>
        <fullName evidence="6">4-phosphoerythronate dehydrogenase (FAD-dependent)</fullName>
    </submittedName>
</protein>
<dbReference type="AlphaFoldDB" id="A0A285SPP2"/>
<evidence type="ECO:0000259" key="5">
    <source>
        <dbReference type="PROSITE" id="PS51387"/>
    </source>
</evidence>
<dbReference type="Pfam" id="PF01565">
    <property type="entry name" value="FAD_binding_4"/>
    <property type="match status" value="1"/>
</dbReference>
<dbReference type="EMBL" id="OBML01000006">
    <property type="protein sequence ID" value="SOC09904.1"/>
    <property type="molecule type" value="Genomic_DNA"/>
</dbReference>
<dbReference type="Gene3D" id="3.30.465.10">
    <property type="match status" value="1"/>
</dbReference>
<dbReference type="FunFam" id="1.10.45.10:FF:000001">
    <property type="entry name" value="D-lactate dehydrogenase mitochondrial"/>
    <property type="match status" value="1"/>
</dbReference>
<gene>
    <name evidence="6" type="ORF">SAMN05421512_106147</name>
</gene>
<evidence type="ECO:0000256" key="2">
    <source>
        <dbReference type="ARBA" id="ARBA00008000"/>
    </source>
</evidence>
<comment type="similarity">
    <text evidence="2">Belongs to the FAD-binding oxidoreductase/transferase type 4 family.</text>
</comment>
<keyword evidence="3" id="KW-0285">Flavoprotein</keyword>
<dbReference type="Gene3D" id="3.30.70.2740">
    <property type="match status" value="1"/>
</dbReference>
<reference evidence="6 7" key="1">
    <citation type="submission" date="2017-08" db="EMBL/GenBank/DDBJ databases">
        <authorList>
            <person name="de Groot N.N."/>
        </authorList>
    </citation>
    <scope>NUCLEOTIDE SEQUENCE [LARGE SCALE GENOMIC DNA]</scope>
    <source>
        <strain evidence="6 7">USBA 352</strain>
    </source>
</reference>
<dbReference type="InterPro" id="IPR036318">
    <property type="entry name" value="FAD-bd_PCMH-like_sf"/>
</dbReference>
<accession>A0A285SPP2</accession>
<feature type="domain" description="FAD-binding PCMH-type" evidence="5">
    <location>
        <begin position="80"/>
        <end position="261"/>
    </location>
</feature>
<organism evidence="6 7">
    <name type="scientific">Stappia indica</name>
    <dbReference type="NCBI Taxonomy" id="538381"/>
    <lineage>
        <taxon>Bacteria</taxon>
        <taxon>Pseudomonadati</taxon>
        <taxon>Pseudomonadota</taxon>
        <taxon>Alphaproteobacteria</taxon>
        <taxon>Hyphomicrobiales</taxon>
        <taxon>Stappiaceae</taxon>
        <taxon>Stappia</taxon>
    </lineage>
</organism>
<evidence type="ECO:0000313" key="6">
    <source>
        <dbReference type="EMBL" id="SOC09904.1"/>
    </source>
</evidence>
<keyword evidence="7" id="KW-1185">Reference proteome</keyword>
<dbReference type="PANTHER" id="PTHR43716">
    <property type="entry name" value="D-2-HYDROXYGLUTARATE DEHYDROGENASE, MITOCHONDRIAL"/>
    <property type="match status" value="1"/>
</dbReference>
<dbReference type="InterPro" id="IPR016169">
    <property type="entry name" value="FAD-bd_PCMH_sub2"/>
</dbReference>
<dbReference type="SUPFAM" id="SSF56176">
    <property type="entry name" value="FAD-binding/transporter-associated domain-like"/>
    <property type="match status" value="1"/>
</dbReference>
<dbReference type="InterPro" id="IPR051264">
    <property type="entry name" value="FAD-oxidored/transferase_4"/>
</dbReference>
<evidence type="ECO:0000256" key="4">
    <source>
        <dbReference type="ARBA" id="ARBA00022827"/>
    </source>
</evidence>
<dbReference type="InterPro" id="IPR006094">
    <property type="entry name" value="Oxid_FAD_bind_N"/>
</dbReference>
<dbReference type="PANTHER" id="PTHR43716:SF2">
    <property type="entry name" value="BLL6224 PROTEIN"/>
    <property type="match status" value="1"/>
</dbReference>
<sequence>MAQAPNCFKPLAIACPASTAPQNVICVTAGISALPVSIMPVQPMPESSLLSPLVDIVGPRNALTDPADMAPYLREWRDLYQGETPLVLRPGTREEVSAILAHADRTGLKIVPQGGNTGLVGGQIPNDSAREIVLSLGRLNRIREVDAQGYTMTVEAGCTLQAIHDAADEVERLFPLTLGSQGSCQIGGNIATNAGGTAVLAYGNTRDLVLGLEVVLPDGRVVEGLRGLRKDNTGYDLKQLFIGSEGTLGVITAAVLKLYPRPRAQDVAFVGLASPGDALELFTRARARAGAMLTGFELMPRVGLEFSVRHLTGARDPLQAPSPWYVLMELSSGTEGEDGENPTRTLMETILGEAYEAGLVEDAALAESVAQAAAFWHLRHGMSEVQREEGGSIKHDVSVPVASVPAFLSEAIAAVEKMVPDCRPVPFGHMGDGNIHFNVSQPVGADKAAFLARWDEMNELVHGIVLKFGGSISAEHGIGRLKRDLLGEVKSPVEMDLMRRIKAAFDPNNTLNPGRVL</sequence>
<dbReference type="GO" id="GO:0022904">
    <property type="term" value="P:respiratory electron transport chain"/>
    <property type="evidence" value="ECO:0007669"/>
    <property type="project" value="TreeGrafter"/>
</dbReference>
<evidence type="ECO:0000256" key="1">
    <source>
        <dbReference type="ARBA" id="ARBA00001974"/>
    </source>
</evidence>
<dbReference type="Gene3D" id="3.30.43.10">
    <property type="entry name" value="Uridine Diphospho-n-acetylenolpyruvylglucosamine Reductase, domain 2"/>
    <property type="match status" value="1"/>
</dbReference>
<dbReference type="PROSITE" id="PS51387">
    <property type="entry name" value="FAD_PCMH"/>
    <property type="match status" value="1"/>
</dbReference>
<dbReference type="GO" id="GO:0003824">
    <property type="term" value="F:catalytic activity"/>
    <property type="evidence" value="ECO:0007669"/>
    <property type="project" value="InterPro"/>
</dbReference>
<dbReference type="GO" id="GO:0071949">
    <property type="term" value="F:FAD binding"/>
    <property type="evidence" value="ECO:0007669"/>
    <property type="project" value="InterPro"/>
</dbReference>
<evidence type="ECO:0000256" key="3">
    <source>
        <dbReference type="ARBA" id="ARBA00022630"/>
    </source>
</evidence>
<dbReference type="Gene3D" id="1.10.45.10">
    <property type="entry name" value="Vanillyl-alcohol Oxidase, Chain A, domain 4"/>
    <property type="match status" value="1"/>
</dbReference>
<dbReference type="InterPro" id="IPR004113">
    <property type="entry name" value="FAD-bd_oxidored_4_C"/>
</dbReference>
<dbReference type="InterPro" id="IPR016171">
    <property type="entry name" value="Vanillyl_alc_oxidase_C-sub2"/>
</dbReference>
<comment type="cofactor">
    <cofactor evidence="1">
        <name>FAD</name>
        <dbReference type="ChEBI" id="CHEBI:57692"/>
    </cofactor>
</comment>
<dbReference type="InterPro" id="IPR016166">
    <property type="entry name" value="FAD-bd_PCMH"/>
</dbReference>
<proteinExistence type="inferred from homology"/>
<name>A0A285SPP2_9HYPH</name>
<dbReference type="InterPro" id="IPR016167">
    <property type="entry name" value="FAD-bd_PCMH_sub1"/>
</dbReference>
<keyword evidence="4" id="KW-0274">FAD</keyword>